<evidence type="ECO:0000313" key="2">
    <source>
        <dbReference type="Proteomes" id="UP000288794"/>
    </source>
</evidence>
<reference evidence="1 2" key="1">
    <citation type="submission" date="2014-04" db="EMBL/GenBank/DDBJ databases">
        <title>Draft genome sequence of Pantoea beijingensis strain LMG 27579, an emerging pathogen to Pleurotus eryngii with potential industrial application.</title>
        <authorList>
            <person name="Xu F."/>
            <person name="Liu Y."/>
            <person name="Wang S."/>
            <person name="Yin Y."/>
            <person name="Ma Y."/>
            <person name="Zhao S."/>
            <person name="Rong C."/>
        </authorList>
    </citation>
    <scope>NUCLEOTIDE SEQUENCE [LARGE SCALE GENOMIC DNA]</scope>
    <source>
        <strain evidence="1 2">LMG 27579</strain>
    </source>
</reference>
<sequence length="65" mass="7675">MQANLAFRQGLTYNAEYIPVIFHDARKHPLWMLLYWRGELSPALQGNVNIALQLELFWVQDRLCT</sequence>
<keyword evidence="2" id="KW-1185">Reference proteome</keyword>
<comment type="caution">
    <text evidence="1">The sequence shown here is derived from an EMBL/GenBank/DDBJ whole genome shotgun (WGS) entry which is preliminary data.</text>
</comment>
<dbReference type="AlphaFoldDB" id="A0A443IAA5"/>
<accession>A0A443IAA5</accession>
<organism evidence="1 2">
    <name type="scientific">[Pantoea] beijingensis</name>
    <dbReference type="NCBI Taxonomy" id="1324864"/>
    <lineage>
        <taxon>Bacteria</taxon>
        <taxon>Pseudomonadati</taxon>
        <taxon>Pseudomonadota</taxon>
        <taxon>Gammaproteobacteria</taxon>
        <taxon>Enterobacterales</taxon>
        <taxon>Erwiniaceae</taxon>
        <taxon>Erwinia</taxon>
    </lineage>
</organism>
<dbReference type="EMBL" id="JMEE01000044">
    <property type="protein sequence ID" value="RWR01029.1"/>
    <property type="molecule type" value="Genomic_DNA"/>
</dbReference>
<name>A0A443IAA5_9GAMM</name>
<gene>
    <name evidence="1" type="ORF">ED28_16405</name>
</gene>
<evidence type="ECO:0000313" key="1">
    <source>
        <dbReference type="EMBL" id="RWR01029.1"/>
    </source>
</evidence>
<proteinExistence type="predicted"/>
<protein>
    <submittedName>
        <fullName evidence="1">Uncharacterized protein</fullName>
    </submittedName>
</protein>
<dbReference type="Proteomes" id="UP000288794">
    <property type="component" value="Unassembled WGS sequence"/>
</dbReference>